<dbReference type="PROSITE" id="PS00591">
    <property type="entry name" value="GH10_1"/>
    <property type="match status" value="1"/>
</dbReference>
<feature type="domain" description="GH10" evidence="15">
    <location>
        <begin position="41"/>
        <end position="359"/>
    </location>
</feature>
<dbReference type="EC" id="3.2.1.8" evidence="12"/>
<evidence type="ECO:0000256" key="3">
    <source>
        <dbReference type="ARBA" id="ARBA00004851"/>
    </source>
</evidence>
<feature type="compositionally biased region" description="Polar residues" evidence="13">
    <location>
        <begin position="384"/>
        <end position="397"/>
    </location>
</feature>
<feature type="active site" description="Nucleophile" evidence="11">
    <location>
        <position position="278"/>
    </location>
</feature>
<comment type="similarity">
    <text evidence="4 12">Belongs to the glycosyl hydrolase 10 (cellulase F) family.</text>
</comment>
<comment type="caution">
    <text evidence="16">The sequence shown here is derived from an EMBL/GenBank/DDBJ whole genome shotgun (WGS) entry which is preliminary data.</text>
</comment>
<dbReference type="InterPro" id="IPR017853">
    <property type="entry name" value="GH"/>
</dbReference>
<dbReference type="PRINTS" id="PR00134">
    <property type="entry name" value="GLHYDRLASE10"/>
</dbReference>
<protein>
    <recommendedName>
        <fullName evidence="12">Beta-xylanase</fullName>
        <ecNumber evidence="12">3.2.1.8</ecNumber>
    </recommendedName>
</protein>
<keyword evidence="17" id="KW-1185">Reference proteome</keyword>
<dbReference type="GO" id="GO:0031176">
    <property type="term" value="F:endo-1,4-beta-xylanase activity"/>
    <property type="evidence" value="ECO:0007669"/>
    <property type="project" value="UniProtKB-EC"/>
</dbReference>
<name>A0AAN6VBI1_9PEZI</name>
<comment type="catalytic activity">
    <reaction evidence="1 12">
        <text>Endohydrolysis of (1-&gt;4)-beta-D-xylosidic linkages in xylans.</text>
        <dbReference type="EC" id="3.2.1.8"/>
    </reaction>
</comment>
<dbReference type="Proteomes" id="UP001302676">
    <property type="component" value="Unassembled WGS sequence"/>
</dbReference>
<dbReference type="GO" id="GO:0005576">
    <property type="term" value="C:extracellular region"/>
    <property type="evidence" value="ECO:0007669"/>
    <property type="project" value="UniProtKB-SubCell"/>
</dbReference>
<evidence type="ECO:0000256" key="7">
    <source>
        <dbReference type="ARBA" id="ARBA00022801"/>
    </source>
</evidence>
<reference evidence="16" key="1">
    <citation type="journal article" date="2023" name="Mol. Phylogenet. Evol.">
        <title>Genome-scale phylogeny and comparative genomics of the fungal order Sordariales.</title>
        <authorList>
            <person name="Hensen N."/>
            <person name="Bonometti L."/>
            <person name="Westerberg I."/>
            <person name="Brannstrom I.O."/>
            <person name="Guillou S."/>
            <person name="Cros-Aarteil S."/>
            <person name="Calhoun S."/>
            <person name="Haridas S."/>
            <person name="Kuo A."/>
            <person name="Mondo S."/>
            <person name="Pangilinan J."/>
            <person name="Riley R."/>
            <person name="LaButti K."/>
            <person name="Andreopoulos B."/>
            <person name="Lipzen A."/>
            <person name="Chen C."/>
            <person name="Yan M."/>
            <person name="Daum C."/>
            <person name="Ng V."/>
            <person name="Clum A."/>
            <person name="Steindorff A."/>
            <person name="Ohm R.A."/>
            <person name="Martin F."/>
            <person name="Silar P."/>
            <person name="Natvig D.O."/>
            <person name="Lalanne C."/>
            <person name="Gautier V."/>
            <person name="Ament-Velasquez S.L."/>
            <person name="Kruys A."/>
            <person name="Hutchinson M.I."/>
            <person name="Powell A.J."/>
            <person name="Barry K."/>
            <person name="Miller A.N."/>
            <person name="Grigoriev I.V."/>
            <person name="Debuchy R."/>
            <person name="Gladieux P."/>
            <person name="Hiltunen Thoren M."/>
            <person name="Johannesson H."/>
        </authorList>
    </citation>
    <scope>NUCLEOTIDE SEQUENCE</scope>
    <source>
        <strain evidence="16">CBS 141.50</strain>
    </source>
</reference>
<dbReference type="InterPro" id="IPR031158">
    <property type="entry name" value="GH10_AS"/>
</dbReference>
<keyword evidence="10 12" id="KW-0624">Polysaccharide degradation</keyword>
<evidence type="ECO:0000313" key="16">
    <source>
        <dbReference type="EMBL" id="KAK4148302.1"/>
    </source>
</evidence>
<keyword evidence="5" id="KW-0964">Secreted</keyword>
<feature type="region of interest" description="Disordered" evidence="13">
    <location>
        <begin position="370"/>
        <end position="398"/>
    </location>
</feature>
<dbReference type="GO" id="GO:0045493">
    <property type="term" value="P:xylan catabolic process"/>
    <property type="evidence" value="ECO:0007669"/>
    <property type="project" value="UniProtKB-KW"/>
</dbReference>
<dbReference type="Gene3D" id="3.20.20.80">
    <property type="entry name" value="Glycosidases"/>
    <property type="match status" value="1"/>
</dbReference>
<evidence type="ECO:0000256" key="13">
    <source>
        <dbReference type="SAM" id="MobiDB-lite"/>
    </source>
</evidence>
<evidence type="ECO:0000256" key="8">
    <source>
        <dbReference type="ARBA" id="ARBA00023277"/>
    </source>
</evidence>
<evidence type="ECO:0000256" key="10">
    <source>
        <dbReference type="ARBA" id="ARBA00023326"/>
    </source>
</evidence>
<feature type="signal peptide" evidence="14">
    <location>
        <begin position="1"/>
        <end position="21"/>
    </location>
</feature>
<evidence type="ECO:0000256" key="12">
    <source>
        <dbReference type="RuleBase" id="RU361174"/>
    </source>
</evidence>
<proteinExistence type="inferred from homology"/>
<dbReference type="SMART" id="SM00633">
    <property type="entry name" value="Glyco_10"/>
    <property type="match status" value="1"/>
</dbReference>
<dbReference type="AlphaFoldDB" id="A0AAN6VBI1"/>
<evidence type="ECO:0000256" key="4">
    <source>
        <dbReference type="ARBA" id="ARBA00007495"/>
    </source>
</evidence>
<keyword evidence="7 12" id="KW-0378">Hydrolase</keyword>
<evidence type="ECO:0000313" key="17">
    <source>
        <dbReference type="Proteomes" id="UP001302676"/>
    </source>
</evidence>
<dbReference type="SUPFAM" id="SSF51445">
    <property type="entry name" value="(Trans)glycosidases"/>
    <property type="match status" value="1"/>
</dbReference>
<dbReference type="PANTHER" id="PTHR31490">
    <property type="entry name" value="GLYCOSYL HYDROLASE"/>
    <property type="match status" value="1"/>
</dbReference>
<evidence type="ECO:0000259" key="15">
    <source>
        <dbReference type="PROSITE" id="PS51760"/>
    </source>
</evidence>
<comment type="subcellular location">
    <subcellularLocation>
        <location evidence="2">Secreted</location>
    </subcellularLocation>
</comment>
<dbReference type="InterPro" id="IPR001000">
    <property type="entry name" value="GH10_dom"/>
</dbReference>
<keyword evidence="14" id="KW-0732">Signal</keyword>
<evidence type="ECO:0000256" key="14">
    <source>
        <dbReference type="SAM" id="SignalP"/>
    </source>
</evidence>
<evidence type="ECO:0000256" key="9">
    <source>
        <dbReference type="ARBA" id="ARBA00023295"/>
    </source>
</evidence>
<evidence type="ECO:0000256" key="11">
    <source>
        <dbReference type="PROSITE-ProRule" id="PRU10061"/>
    </source>
</evidence>
<feature type="chain" id="PRO_5043025486" description="Beta-xylanase" evidence="14">
    <location>
        <begin position="22"/>
        <end position="409"/>
    </location>
</feature>
<dbReference type="InterPro" id="IPR044846">
    <property type="entry name" value="GH10"/>
</dbReference>
<dbReference type="RefSeq" id="XP_062641673.1">
    <property type="nucleotide sequence ID" value="XM_062782582.1"/>
</dbReference>
<dbReference type="PANTHER" id="PTHR31490:SF35">
    <property type="entry name" value="ENDO-1,4-BETA-XYLANASE"/>
    <property type="match status" value="1"/>
</dbReference>
<dbReference type="Pfam" id="PF00331">
    <property type="entry name" value="Glyco_hydro_10"/>
    <property type="match status" value="1"/>
</dbReference>
<accession>A0AAN6VBI1</accession>
<sequence length="409" mass="43738">MRLTIHGLLLLVAGLVSGTTATTTTRLTRRASANETKDGLHSLMVATGKVYFGTATDTNNFDDEAYQTIATNRKEFGMFTPENSQKWMSTEPFQGNFSFAQADRVAQRARSNRQLLRCHTLTWHSQLPPFVQNTTWNPAALTALLTAHLTTVMRHYAGRCYAWDVVNEALAENGTMRSDPPSVFLSILGPSYIPLSFTIAAAADPSAKLYYNDFNLETIPAKADGAVGIVKQIRAAGARIDGVGFQAHMNVGQTPKREELAGTLRRFAALGVDVAITELDIAHGKVPVAPGGVEEVQQARDYAAVVGACLDVEACVGITVWQFTDRYSWVPSTFPGKGQACMFAEDYRPKLAYDAVVGLLKETAGLAPAGSAESVFGSDGGKATTPSPVNASSTTGSGEVHVVGTGLLE</sequence>
<dbReference type="EMBL" id="MU853554">
    <property type="protein sequence ID" value="KAK4148302.1"/>
    <property type="molecule type" value="Genomic_DNA"/>
</dbReference>
<reference evidence="16" key="2">
    <citation type="submission" date="2023-05" db="EMBL/GenBank/DDBJ databases">
        <authorList>
            <consortium name="Lawrence Berkeley National Laboratory"/>
            <person name="Steindorff A."/>
            <person name="Hensen N."/>
            <person name="Bonometti L."/>
            <person name="Westerberg I."/>
            <person name="Brannstrom I.O."/>
            <person name="Guillou S."/>
            <person name="Cros-Aarteil S."/>
            <person name="Calhoun S."/>
            <person name="Haridas S."/>
            <person name="Kuo A."/>
            <person name="Mondo S."/>
            <person name="Pangilinan J."/>
            <person name="Riley R."/>
            <person name="Labutti K."/>
            <person name="Andreopoulos B."/>
            <person name="Lipzen A."/>
            <person name="Chen C."/>
            <person name="Yanf M."/>
            <person name="Daum C."/>
            <person name="Ng V."/>
            <person name="Clum A."/>
            <person name="Ohm R."/>
            <person name="Martin F."/>
            <person name="Silar P."/>
            <person name="Natvig D."/>
            <person name="Lalanne C."/>
            <person name="Gautier V."/>
            <person name="Ament-Velasquez S.L."/>
            <person name="Kruys A."/>
            <person name="Hutchinson M.I."/>
            <person name="Powell A.J."/>
            <person name="Barry K."/>
            <person name="Miller A.N."/>
            <person name="Grigoriev I.V."/>
            <person name="Debuchy R."/>
            <person name="Gladieux P."/>
            <person name="Thoren M.H."/>
            <person name="Johannesson H."/>
        </authorList>
    </citation>
    <scope>NUCLEOTIDE SEQUENCE</scope>
    <source>
        <strain evidence="16">CBS 141.50</strain>
    </source>
</reference>
<keyword evidence="8 12" id="KW-0119">Carbohydrate metabolism</keyword>
<dbReference type="PROSITE" id="PS51760">
    <property type="entry name" value="GH10_2"/>
    <property type="match status" value="1"/>
</dbReference>
<keyword evidence="9 12" id="KW-0326">Glycosidase</keyword>
<evidence type="ECO:0000256" key="5">
    <source>
        <dbReference type="ARBA" id="ARBA00022525"/>
    </source>
</evidence>
<comment type="pathway">
    <text evidence="3">Glycan degradation; xylan degradation.</text>
</comment>
<evidence type="ECO:0000256" key="6">
    <source>
        <dbReference type="ARBA" id="ARBA00022651"/>
    </source>
</evidence>
<dbReference type="GeneID" id="87819195"/>
<evidence type="ECO:0000256" key="2">
    <source>
        <dbReference type="ARBA" id="ARBA00004613"/>
    </source>
</evidence>
<keyword evidence="6" id="KW-0858">Xylan degradation</keyword>
<organism evidence="16 17">
    <name type="scientific">Dichotomopilus funicola</name>
    <dbReference type="NCBI Taxonomy" id="1934379"/>
    <lineage>
        <taxon>Eukaryota</taxon>
        <taxon>Fungi</taxon>
        <taxon>Dikarya</taxon>
        <taxon>Ascomycota</taxon>
        <taxon>Pezizomycotina</taxon>
        <taxon>Sordariomycetes</taxon>
        <taxon>Sordariomycetidae</taxon>
        <taxon>Sordariales</taxon>
        <taxon>Chaetomiaceae</taxon>
        <taxon>Dichotomopilus</taxon>
    </lineage>
</organism>
<gene>
    <name evidence="16" type="ORF">C8A04DRAFT_33749</name>
</gene>
<evidence type="ECO:0000256" key="1">
    <source>
        <dbReference type="ARBA" id="ARBA00000681"/>
    </source>
</evidence>